<evidence type="ECO:0000256" key="1">
    <source>
        <dbReference type="SAM" id="MobiDB-lite"/>
    </source>
</evidence>
<dbReference type="Pfam" id="PF14015">
    <property type="entry name" value="DUF4231"/>
    <property type="match status" value="1"/>
</dbReference>
<sequence length="323" mass="34967">MVEGDRYLRWLWDEQSRWSQRADELKAGVNRNRRDVLVLVVAAAVLVTASGPLAEVSPWISRIAVGAALVCGSAAARKRMSLGRDRLAAWTRTRSVSESLKSLTYTYLAGVGPYRGDGADETLKSAVSELLRSGSDLAAGASTQAAVPRDLPAVWDVASYVTQRVDRQRDGYYEKQSRVMGDRADRFSRMESLFFYIGAVLSAVILIFPGPWLAPWVAVLTTVSGAVAAHAAVQRYGALQLEYAQAAHELERLVSSRRALGGLTAEQLAAEDDGFVAAAESVISNQNEAWMVSSLDAAQTSEKKTREAVTTVTQQAQSAARKA</sequence>
<protein>
    <submittedName>
        <fullName evidence="4">DUF4231 domain-containing protein</fullName>
    </submittedName>
</protein>
<feature type="transmembrane region" description="Helical" evidence="2">
    <location>
        <begin position="59"/>
        <end position="76"/>
    </location>
</feature>
<accession>A0ABS5TB34</accession>
<keyword evidence="2" id="KW-0472">Membrane</keyword>
<dbReference type="Pfam" id="PF18181">
    <property type="entry name" value="SLATT_1"/>
    <property type="match status" value="1"/>
</dbReference>
<reference evidence="4 5" key="1">
    <citation type="submission" date="2021-05" db="EMBL/GenBank/DDBJ databases">
        <title>Kineosporia and Streptomyces sp. nov. two new marine actinobacteria isolated from Coral.</title>
        <authorList>
            <person name="Buangrab K."/>
            <person name="Sutthacheep M."/>
            <person name="Yeemin T."/>
            <person name="Harunari E."/>
            <person name="Igarashi Y."/>
            <person name="Kanchanasin P."/>
            <person name="Tanasupawat S."/>
            <person name="Phongsopitanun W."/>
        </authorList>
    </citation>
    <scope>NUCLEOTIDE SEQUENCE [LARGE SCALE GENOMIC DNA]</scope>
    <source>
        <strain evidence="4 5">J2-2</strain>
    </source>
</reference>
<keyword evidence="2" id="KW-1133">Transmembrane helix</keyword>
<feature type="domain" description="SMODS and SLOG-associating 2TM effector" evidence="3">
    <location>
        <begin position="160"/>
        <end position="290"/>
    </location>
</feature>
<name>A0ABS5TB34_9ACTN</name>
<keyword evidence="2" id="KW-0812">Transmembrane</keyword>
<dbReference type="InterPro" id="IPR025325">
    <property type="entry name" value="DUF4231"/>
</dbReference>
<evidence type="ECO:0000259" key="3">
    <source>
        <dbReference type="Pfam" id="PF18181"/>
    </source>
</evidence>
<keyword evidence="5" id="KW-1185">Reference proteome</keyword>
<dbReference type="EMBL" id="JAHBAY010000002">
    <property type="protein sequence ID" value="MBT0768292.1"/>
    <property type="molecule type" value="Genomic_DNA"/>
</dbReference>
<dbReference type="RefSeq" id="WP_214154593.1">
    <property type="nucleotide sequence ID" value="NZ_JAHBAY010000002.1"/>
</dbReference>
<evidence type="ECO:0000313" key="4">
    <source>
        <dbReference type="EMBL" id="MBT0768292.1"/>
    </source>
</evidence>
<organism evidence="4 5">
    <name type="scientific">Kineosporia corallincola</name>
    <dbReference type="NCBI Taxonomy" id="2835133"/>
    <lineage>
        <taxon>Bacteria</taxon>
        <taxon>Bacillati</taxon>
        <taxon>Actinomycetota</taxon>
        <taxon>Actinomycetes</taxon>
        <taxon>Kineosporiales</taxon>
        <taxon>Kineosporiaceae</taxon>
        <taxon>Kineosporia</taxon>
    </lineage>
</organism>
<feature type="compositionally biased region" description="Polar residues" evidence="1">
    <location>
        <begin position="308"/>
        <end position="323"/>
    </location>
</feature>
<gene>
    <name evidence="4" type="ORF">KIH74_05120</name>
</gene>
<evidence type="ECO:0000313" key="5">
    <source>
        <dbReference type="Proteomes" id="UP001197247"/>
    </source>
</evidence>
<comment type="caution">
    <text evidence="4">The sequence shown here is derived from an EMBL/GenBank/DDBJ whole genome shotgun (WGS) entry which is preliminary data.</text>
</comment>
<feature type="region of interest" description="Disordered" evidence="1">
    <location>
        <begin position="301"/>
        <end position="323"/>
    </location>
</feature>
<dbReference type="InterPro" id="IPR040884">
    <property type="entry name" value="SLATT_1"/>
</dbReference>
<feature type="transmembrane region" description="Helical" evidence="2">
    <location>
        <begin position="36"/>
        <end position="53"/>
    </location>
</feature>
<proteinExistence type="predicted"/>
<dbReference type="Proteomes" id="UP001197247">
    <property type="component" value="Unassembled WGS sequence"/>
</dbReference>
<feature type="transmembrane region" description="Helical" evidence="2">
    <location>
        <begin position="193"/>
        <end position="210"/>
    </location>
</feature>
<evidence type="ECO:0000256" key="2">
    <source>
        <dbReference type="SAM" id="Phobius"/>
    </source>
</evidence>
<dbReference type="NCBIfam" id="NF033634">
    <property type="entry name" value="SLATT_1"/>
    <property type="match status" value="1"/>
</dbReference>